<dbReference type="Gene3D" id="6.10.340.10">
    <property type="match status" value="1"/>
</dbReference>
<evidence type="ECO:0000313" key="18">
    <source>
        <dbReference type="Proteomes" id="UP000077271"/>
    </source>
</evidence>
<evidence type="ECO:0000256" key="12">
    <source>
        <dbReference type="ARBA" id="ARBA00023012"/>
    </source>
</evidence>
<evidence type="ECO:0000259" key="15">
    <source>
        <dbReference type="PROSITE" id="PS50109"/>
    </source>
</evidence>
<dbReference type="InterPro" id="IPR036097">
    <property type="entry name" value="HisK_dim/P_sf"/>
</dbReference>
<dbReference type="Pfam" id="PF00672">
    <property type="entry name" value="HAMP"/>
    <property type="match status" value="1"/>
</dbReference>
<dbReference type="CDD" id="cd00082">
    <property type="entry name" value="HisKA"/>
    <property type="match status" value="1"/>
</dbReference>
<dbReference type="CDD" id="cd00075">
    <property type="entry name" value="HATPase"/>
    <property type="match status" value="1"/>
</dbReference>
<accession>A0A177KHN5</accession>
<dbReference type="SMART" id="SM00387">
    <property type="entry name" value="HATPase_c"/>
    <property type="match status" value="1"/>
</dbReference>
<gene>
    <name evidence="17" type="ORF">AWH48_13945</name>
</gene>
<feature type="transmembrane region" description="Helical" evidence="14">
    <location>
        <begin position="166"/>
        <end position="187"/>
    </location>
</feature>
<keyword evidence="5" id="KW-0597">Phosphoprotein</keyword>
<dbReference type="SMART" id="SM00304">
    <property type="entry name" value="HAMP"/>
    <property type="match status" value="1"/>
</dbReference>
<evidence type="ECO:0000259" key="16">
    <source>
        <dbReference type="PROSITE" id="PS50885"/>
    </source>
</evidence>
<dbReference type="PRINTS" id="PR00344">
    <property type="entry name" value="BCTRLSENSOR"/>
</dbReference>
<comment type="caution">
    <text evidence="17">The sequence shown here is derived from an EMBL/GenBank/DDBJ whole genome shotgun (WGS) entry which is preliminary data.</text>
</comment>
<keyword evidence="7 14" id="KW-0812">Transmembrane</keyword>
<keyword evidence="10" id="KW-0067">ATP-binding</keyword>
<dbReference type="InterPro" id="IPR003594">
    <property type="entry name" value="HATPase_dom"/>
</dbReference>
<dbReference type="Pfam" id="PF02518">
    <property type="entry name" value="HATPase_c"/>
    <property type="match status" value="1"/>
</dbReference>
<dbReference type="InterPro" id="IPR003661">
    <property type="entry name" value="HisK_dim/P_dom"/>
</dbReference>
<dbReference type="FunFam" id="1.10.287.130:FF:000001">
    <property type="entry name" value="Two-component sensor histidine kinase"/>
    <property type="match status" value="1"/>
</dbReference>
<dbReference type="InterPro" id="IPR004358">
    <property type="entry name" value="Sig_transdc_His_kin-like_C"/>
</dbReference>
<keyword evidence="9" id="KW-0418">Kinase</keyword>
<dbReference type="SUPFAM" id="SSF55874">
    <property type="entry name" value="ATPase domain of HSP90 chaperone/DNA topoisomerase II/histidine kinase"/>
    <property type="match status" value="1"/>
</dbReference>
<dbReference type="PROSITE" id="PS50109">
    <property type="entry name" value="HIS_KIN"/>
    <property type="match status" value="1"/>
</dbReference>
<dbReference type="InterPro" id="IPR003660">
    <property type="entry name" value="HAMP_dom"/>
</dbReference>
<organism evidence="17 18">
    <name type="scientific">Domibacillus aminovorans</name>
    <dbReference type="NCBI Taxonomy" id="29332"/>
    <lineage>
        <taxon>Bacteria</taxon>
        <taxon>Bacillati</taxon>
        <taxon>Bacillota</taxon>
        <taxon>Bacilli</taxon>
        <taxon>Bacillales</taxon>
        <taxon>Bacillaceae</taxon>
        <taxon>Domibacillus</taxon>
    </lineage>
</organism>
<dbReference type="GO" id="GO:0005524">
    <property type="term" value="F:ATP binding"/>
    <property type="evidence" value="ECO:0007669"/>
    <property type="project" value="UniProtKB-KW"/>
</dbReference>
<evidence type="ECO:0000256" key="13">
    <source>
        <dbReference type="ARBA" id="ARBA00023136"/>
    </source>
</evidence>
<keyword evidence="12" id="KW-0902">Two-component regulatory system</keyword>
<dbReference type="EMBL" id="LQWZ01000037">
    <property type="protein sequence ID" value="OAH52903.1"/>
    <property type="molecule type" value="Genomic_DNA"/>
</dbReference>
<keyword evidence="4" id="KW-1003">Cell membrane</keyword>
<evidence type="ECO:0000256" key="1">
    <source>
        <dbReference type="ARBA" id="ARBA00000085"/>
    </source>
</evidence>
<dbReference type="Proteomes" id="UP000077271">
    <property type="component" value="Unassembled WGS sequence"/>
</dbReference>
<dbReference type="Pfam" id="PF00512">
    <property type="entry name" value="HisKA"/>
    <property type="match status" value="1"/>
</dbReference>
<evidence type="ECO:0000313" key="17">
    <source>
        <dbReference type="EMBL" id="OAH52903.1"/>
    </source>
</evidence>
<keyword evidence="13 14" id="KW-0472">Membrane</keyword>
<evidence type="ECO:0000256" key="3">
    <source>
        <dbReference type="ARBA" id="ARBA00012438"/>
    </source>
</evidence>
<evidence type="ECO:0000256" key="8">
    <source>
        <dbReference type="ARBA" id="ARBA00022741"/>
    </source>
</evidence>
<evidence type="ECO:0000256" key="9">
    <source>
        <dbReference type="ARBA" id="ARBA00022777"/>
    </source>
</evidence>
<dbReference type="Gene3D" id="1.10.287.130">
    <property type="match status" value="1"/>
</dbReference>
<name>A0A177KHN5_9BACI</name>
<feature type="domain" description="HAMP" evidence="16">
    <location>
        <begin position="188"/>
        <end position="240"/>
    </location>
</feature>
<reference evidence="17 18" key="1">
    <citation type="submission" date="2016-01" db="EMBL/GenBank/DDBJ databases">
        <title>Investigation of taxonomic status of Bacillus aminovorans.</title>
        <authorList>
            <person name="Verma A."/>
            <person name="Pal Y."/>
            <person name="Krishnamurthi S."/>
        </authorList>
    </citation>
    <scope>NUCLEOTIDE SEQUENCE [LARGE SCALE GENOMIC DNA]</scope>
    <source>
        <strain evidence="17 18">DSM 4337</strain>
    </source>
</reference>
<dbReference type="FunFam" id="3.30.565.10:FF:000006">
    <property type="entry name" value="Sensor histidine kinase WalK"/>
    <property type="match status" value="1"/>
</dbReference>
<dbReference type="GO" id="GO:0000155">
    <property type="term" value="F:phosphorelay sensor kinase activity"/>
    <property type="evidence" value="ECO:0007669"/>
    <property type="project" value="InterPro"/>
</dbReference>
<proteinExistence type="predicted"/>
<dbReference type="PANTHER" id="PTHR45528">
    <property type="entry name" value="SENSOR HISTIDINE KINASE CPXA"/>
    <property type="match status" value="1"/>
</dbReference>
<evidence type="ECO:0000256" key="7">
    <source>
        <dbReference type="ARBA" id="ARBA00022692"/>
    </source>
</evidence>
<evidence type="ECO:0000256" key="2">
    <source>
        <dbReference type="ARBA" id="ARBA00004651"/>
    </source>
</evidence>
<dbReference type="AlphaFoldDB" id="A0A177KHN5"/>
<comment type="subcellular location">
    <subcellularLocation>
        <location evidence="2">Cell membrane</location>
        <topology evidence="2">Multi-pass membrane protein</topology>
    </subcellularLocation>
</comment>
<evidence type="ECO:0000256" key="6">
    <source>
        <dbReference type="ARBA" id="ARBA00022679"/>
    </source>
</evidence>
<evidence type="ECO:0000256" key="5">
    <source>
        <dbReference type="ARBA" id="ARBA00022553"/>
    </source>
</evidence>
<keyword evidence="11 14" id="KW-1133">Transmembrane helix</keyword>
<dbReference type="InterPro" id="IPR036890">
    <property type="entry name" value="HATPase_C_sf"/>
</dbReference>
<dbReference type="InterPro" id="IPR005467">
    <property type="entry name" value="His_kinase_dom"/>
</dbReference>
<dbReference type="Gene3D" id="3.30.565.10">
    <property type="entry name" value="Histidine kinase-like ATPase, C-terminal domain"/>
    <property type="match status" value="1"/>
</dbReference>
<dbReference type="SUPFAM" id="SSF158472">
    <property type="entry name" value="HAMP domain-like"/>
    <property type="match status" value="1"/>
</dbReference>
<dbReference type="SMART" id="SM00388">
    <property type="entry name" value="HisKA"/>
    <property type="match status" value="1"/>
</dbReference>
<dbReference type="EC" id="2.7.13.3" evidence="3"/>
<dbReference type="SUPFAM" id="SSF47384">
    <property type="entry name" value="Homodimeric domain of signal transducing histidine kinase"/>
    <property type="match status" value="1"/>
</dbReference>
<comment type="catalytic activity">
    <reaction evidence="1">
        <text>ATP + protein L-histidine = ADP + protein N-phospho-L-histidine.</text>
        <dbReference type="EC" id="2.7.13.3"/>
    </reaction>
</comment>
<evidence type="ECO:0000256" key="11">
    <source>
        <dbReference type="ARBA" id="ARBA00022989"/>
    </source>
</evidence>
<evidence type="ECO:0000256" key="4">
    <source>
        <dbReference type="ARBA" id="ARBA00022475"/>
    </source>
</evidence>
<dbReference type="CDD" id="cd06225">
    <property type="entry name" value="HAMP"/>
    <property type="match status" value="1"/>
</dbReference>
<dbReference type="GO" id="GO:0005886">
    <property type="term" value="C:plasma membrane"/>
    <property type="evidence" value="ECO:0007669"/>
    <property type="project" value="UniProtKB-SubCell"/>
</dbReference>
<feature type="domain" description="Histidine kinase" evidence="15">
    <location>
        <begin position="248"/>
        <end position="466"/>
    </location>
</feature>
<dbReference type="OrthoDB" id="9813151at2"/>
<protein>
    <recommendedName>
        <fullName evidence="3">histidine kinase</fullName>
        <ecNumber evidence="3">2.7.13.3</ecNumber>
    </recommendedName>
</protein>
<dbReference type="InterPro" id="IPR050398">
    <property type="entry name" value="HssS/ArlS-like"/>
</dbReference>
<dbReference type="PANTHER" id="PTHR45528:SF1">
    <property type="entry name" value="SENSOR HISTIDINE KINASE CPXA"/>
    <property type="match status" value="1"/>
</dbReference>
<keyword evidence="8" id="KW-0547">Nucleotide-binding</keyword>
<evidence type="ECO:0000256" key="10">
    <source>
        <dbReference type="ARBA" id="ARBA00022840"/>
    </source>
</evidence>
<sequence length="472" mass="53540">MKFNSITIKLGGSIMILFLLVLFPLIYTIDQLFTAFYMNQQQEQIEQFADKYSVTISDVEDINSYHMFDMLSELINADLFVFNKEGEILKSTVGLEFEAGNEVMKELYNPIFQNQSVGMEYTEPETADNLFYLAGKPIIVDGEVNGGLVVVSNMDKVNTSIDQVRIWLFISVIGALFIAIGFTFFISRKLSSPLLKMEKATREIAKGKLQTDLPILTKDEVGSLAGAITDLGKELEQYRTSRSEFFANISHELRTPISYIKGYSEVLRKGMVQSEMERNLYLMIIEDESTRLAALINDLFELAKMEEGKLDLHPEWIEMDDILTSAIKKVSLKATEKKIAILLQPSHDHLMIYVDAIRLEQIMINLIENAIRYSEPETNVDVYTQVHRNHLKVFIKDQGIGIPKEDIPFIFERFYRVEKSRSRASGGTGLGLAIVKNLVELLGGEIELNSASGEGTLFTLSFPIDQKVRMDK</sequence>
<dbReference type="PROSITE" id="PS50885">
    <property type="entry name" value="HAMP"/>
    <property type="match status" value="1"/>
</dbReference>
<keyword evidence="6" id="KW-0808">Transferase</keyword>
<evidence type="ECO:0000256" key="14">
    <source>
        <dbReference type="SAM" id="Phobius"/>
    </source>
</evidence>